<dbReference type="GO" id="GO:0016491">
    <property type="term" value="F:oxidoreductase activity"/>
    <property type="evidence" value="ECO:0007669"/>
    <property type="project" value="InterPro"/>
</dbReference>
<dbReference type="RefSeq" id="WP_006029461.1">
    <property type="nucleotide sequence ID" value="NZ_CP013380.1"/>
</dbReference>
<dbReference type="InterPro" id="IPR051691">
    <property type="entry name" value="Metab_Enz_Cyan_OpOx_G3PDH"/>
</dbReference>
<organism evidence="1 2">
    <name type="scientific">Burkholderia humptydooensis</name>
    <dbReference type="NCBI Taxonomy" id="430531"/>
    <lineage>
        <taxon>Bacteria</taxon>
        <taxon>Pseudomonadati</taxon>
        <taxon>Pseudomonadota</taxon>
        <taxon>Betaproteobacteria</taxon>
        <taxon>Burkholderiales</taxon>
        <taxon>Burkholderiaceae</taxon>
        <taxon>Burkholderia</taxon>
        <taxon>pseudomallei group</taxon>
    </lineage>
</organism>
<dbReference type="PRINTS" id="PR00368">
    <property type="entry name" value="FADPNR"/>
</dbReference>
<dbReference type="KEGG" id="bhg:I6G56_07440"/>
<dbReference type="InterPro" id="IPR036188">
    <property type="entry name" value="FAD/NAD-bd_sf"/>
</dbReference>
<dbReference type="AlphaFoldDB" id="A0A7U4P573"/>
<dbReference type="Gene3D" id="3.50.50.60">
    <property type="entry name" value="FAD/NAD(P)-binding domain"/>
    <property type="match status" value="1"/>
</dbReference>
<sequence>MDTTSKHLLVVGGGPAGCAAALEGANLGFRVTLIDEHPQDVSAMSLDAPYFYGARLPSVLSDQGLVADRVLGSNEPLMECLEAGVDVLTGTAVWSNFQPGANNIHLQVNQVGVADTERSWMIEYDYIVLAPGSRDLVLSFPGWELPGVLGANGATTLLGRYDTLGGSELVILGSGNLALRTAKLALEKGLSIKALVEVGPTIAGDPEIAKELSSAGVAFHLSTTVTKVDGQTGVKEIQLVKVDDALRPRPGTEYIVSCDTVCMAFGVVPNIELASVTGCKMEFQPQLAGWIPETTAQMQTSVSSVFVVGDGAGVTEASLLDADVACEQGRTAARRIAELEGLQSEDTAPSRVGSPGGSTYPPDRWLASFVAAQGLDVVVCQCEEVSRRELIQVGPPRYLDAKNRCPSGGLDGLGNVGRTSQDLLKRLTRAGMGHCQGKRCRDQTLILLADATNSNLADISPGSYRCPVRPIPLKVMWADDETEEIRRTWPTWLHPLKDEIPWK</sequence>
<dbReference type="EMBL" id="CP065686">
    <property type="protein sequence ID" value="QPS44904.1"/>
    <property type="molecule type" value="Genomic_DNA"/>
</dbReference>
<dbReference type="PANTHER" id="PTHR42949:SF3">
    <property type="entry name" value="ANAEROBIC GLYCEROL-3-PHOSPHATE DEHYDROGENASE SUBUNIT B"/>
    <property type="match status" value="1"/>
</dbReference>
<accession>A0A7U4P573</accession>
<dbReference type="PANTHER" id="PTHR42949">
    <property type="entry name" value="ANAEROBIC GLYCEROL-3-PHOSPHATE DEHYDROGENASE SUBUNIT B"/>
    <property type="match status" value="1"/>
</dbReference>
<dbReference type="InterPro" id="IPR041117">
    <property type="entry name" value="SoxA_A3"/>
</dbReference>
<accession>A0A7T2U3L8</accession>
<gene>
    <name evidence="1" type="ORF">I6G56_07440</name>
</gene>
<dbReference type="InterPro" id="IPR041854">
    <property type="entry name" value="BFD-like_2Fe2S-bd_dom_sf"/>
</dbReference>
<dbReference type="SUPFAM" id="SSF51905">
    <property type="entry name" value="FAD/NAD(P)-binding domain"/>
    <property type="match status" value="1"/>
</dbReference>
<dbReference type="Gene3D" id="3.40.50.720">
    <property type="entry name" value="NAD(P)-binding Rossmann-like Domain"/>
    <property type="match status" value="1"/>
</dbReference>
<reference evidence="1 2" key="1">
    <citation type="submission" date="2020-12" db="EMBL/GenBank/DDBJ databases">
        <title>FDA dAtabase for Regulatory Grade micrObial Sequences (FDA-ARGOS): Supporting development and validation of Infectious Disease Dx tests.</title>
        <authorList>
            <person name="Nelson B."/>
            <person name="Plummer A."/>
            <person name="Tallon L."/>
            <person name="Sadzewicz L."/>
            <person name="Zhao X."/>
            <person name="Boylan J."/>
            <person name="Ott S."/>
            <person name="Bowen H."/>
            <person name="Vavikolanu K."/>
            <person name="Mehta A."/>
            <person name="Aluvathingal J."/>
            <person name="Nadendla S."/>
            <person name="Myers T."/>
            <person name="Yan Y."/>
            <person name="Sichtig H."/>
        </authorList>
    </citation>
    <scope>NUCLEOTIDE SEQUENCE [LARGE SCALE GENOMIC DNA]</scope>
    <source>
        <strain evidence="1 2">FDAARGOS_899</strain>
    </source>
</reference>
<dbReference type="Proteomes" id="UP000594943">
    <property type="component" value="Chromosome 1"/>
</dbReference>
<name>A0A7U4P573_9BURK</name>
<evidence type="ECO:0000313" key="2">
    <source>
        <dbReference type="Proteomes" id="UP000594943"/>
    </source>
</evidence>
<dbReference type="Gene3D" id="1.10.10.1100">
    <property type="entry name" value="BFD-like [2Fe-2S]-binding domain"/>
    <property type="match status" value="1"/>
</dbReference>
<dbReference type="PRINTS" id="PR00411">
    <property type="entry name" value="PNDRDTASEI"/>
</dbReference>
<protein>
    <submittedName>
        <fullName evidence="1">FAD-dependent oxidoreductase</fullName>
    </submittedName>
</protein>
<dbReference type="Pfam" id="PF17806">
    <property type="entry name" value="SO_alpha_A3"/>
    <property type="match status" value="1"/>
</dbReference>
<dbReference type="InterPro" id="IPR023753">
    <property type="entry name" value="FAD/NAD-binding_dom"/>
</dbReference>
<evidence type="ECO:0000313" key="1">
    <source>
        <dbReference type="EMBL" id="QPS44904.1"/>
    </source>
</evidence>
<dbReference type="Pfam" id="PF07992">
    <property type="entry name" value="Pyr_redox_2"/>
    <property type="match status" value="1"/>
</dbReference>
<proteinExistence type="predicted"/>